<accession>A0A5A9P2J2</accession>
<dbReference type="PROSITE" id="PS00028">
    <property type="entry name" value="ZINC_FINGER_C2H2_1"/>
    <property type="match status" value="3"/>
</dbReference>
<name>A0A5A9P2J2_9TELE</name>
<keyword evidence="7" id="KW-0238">DNA-binding</keyword>
<keyword evidence="10" id="KW-0539">Nucleus</keyword>
<keyword evidence="6" id="KW-0805">Transcription regulation</keyword>
<dbReference type="GO" id="GO:0035118">
    <property type="term" value="P:embryonic pectoral fin morphogenesis"/>
    <property type="evidence" value="ECO:0007669"/>
    <property type="project" value="UniProtKB-ARBA"/>
</dbReference>
<dbReference type="GO" id="GO:0000978">
    <property type="term" value="F:RNA polymerase II cis-regulatory region sequence-specific DNA binding"/>
    <property type="evidence" value="ECO:0007669"/>
    <property type="project" value="TreeGrafter"/>
</dbReference>
<feature type="region of interest" description="Disordered" evidence="13">
    <location>
        <begin position="1"/>
        <end position="31"/>
    </location>
</feature>
<dbReference type="InterPro" id="IPR036236">
    <property type="entry name" value="Znf_C2H2_sf"/>
</dbReference>
<dbReference type="EMBL" id="SOYY01000010">
    <property type="protein sequence ID" value="KAA0716103.1"/>
    <property type="molecule type" value="Genomic_DNA"/>
</dbReference>
<evidence type="ECO:0000256" key="5">
    <source>
        <dbReference type="ARBA" id="ARBA00022833"/>
    </source>
</evidence>
<keyword evidence="5" id="KW-0862">Zinc</keyword>
<comment type="similarity">
    <text evidence="11">Belongs to the Sp1 C2H2-type zinc-finger protein family.</text>
</comment>
<dbReference type="GO" id="GO:0000981">
    <property type="term" value="F:DNA-binding transcription factor activity, RNA polymerase II-specific"/>
    <property type="evidence" value="ECO:0007669"/>
    <property type="project" value="TreeGrafter"/>
</dbReference>
<keyword evidence="3" id="KW-0677">Repeat</keyword>
<dbReference type="GO" id="GO:0045743">
    <property type="term" value="P:positive regulation of fibroblast growth factor receptor signaling pathway"/>
    <property type="evidence" value="ECO:0007669"/>
    <property type="project" value="UniProtKB-ARBA"/>
</dbReference>
<keyword evidence="16" id="KW-1185">Reference proteome</keyword>
<dbReference type="GO" id="GO:0008270">
    <property type="term" value="F:zinc ion binding"/>
    <property type="evidence" value="ECO:0007669"/>
    <property type="project" value="UniProtKB-KW"/>
</dbReference>
<dbReference type="PANTHER" id="PTHR23235:SF3">
    <property type="entry name" value="TRANSCRIPTION FACTOR SP3"/>
    <property type="match status" value="1"/>
</dbReference>
<protein>
    <submittedName>
        <fullName evidence="15">Transcription factor</fullName>
    </submittedName>
</protein>
<gene>
    <name evidence="15" type="ORF">E1301_Tti015813</name>
</gene>
<keyword evidence="4 12" id="KW-0863">Zinc-finger</keyword>
<evidence type="ECO:0000256" key="13">
    <source>
        <dbReference type="SAM" id="MobiDB-lite"/>
    </source>
</evidence>
<dbReference type="InterPro" id="IPR013087">
    <property type="entry name" value="Znf_C2H2_type"/>
</dbReference>
<evidence type="ECO:0000256" key="11">
    <source>
        <dbReference type="ARBA" id="ARBA00038409"/>
    </source>
</evidence>
<evidence type="ECO:0000256" key="10">
    <source>
        <dbReference type="ARBA" id="ARBA00023242"/>
    </source>
</evidence>
<dbReference type="Gene3D" id="3.30.160.60">
    <property type="entry name" value="Classic Zinc Finger"/>
    <property type="match status" value="3"/>
</dbReference>
<evidence type="ECO:0000256" key="3">
    <source>
        <dbReference type="ARBA" id="ARBA00022737"/>
    </source>
</evidence>
<evidence type="ECO:0000259" key="14">
    <source>
        <dbReference type="PROSITE" id="PS50157"/>
    </source>
</evidence>
<evidence type="ECO:0000256" key="1">
    <source>
        <dbReference type="ARBA" id="ARBA00004123"/>
    </source>
</evidence>
<comment type="subcellular location">
    <subcellularLocation>
        <location evidence="1">Nucleus</location>
    </subcellularLocation>
</comment>
<dbReference type="AlphaFoldDB" id="A0A5A9P2J2"/>
<evidence type="ECO:0000256" key="9">
    <source>
        <dbReference type="ARBA" id="ARBA00023163"/>
    </source>
</evidence>
<dbReference type="PANTHER" id="PTHR23235">
    <property type="entry name" value="KRUEPPEL-LIKE TRANSCRIPTION FACTOR"/>
    <property type="match status" value="1"/>
</dbReference>
<evidence type="ECO:0000256" key="7">
    <source>
        <dbReference type="ARBA" id="ARBA00023125"/>
    </source>
</evidence>
<dbReference type="FunFam" id="3.30.160.60:FF:000026">
    <property type="entry name" value="Transcription factor Sp3"/>
    <property type="match status" value="1"/>
</dbReference>
<evidence type="ECO:0000313" key="15">
    <source>
        <dbReference type="EMBL" id="KAA0716103.1"/>
    </source>
</evidence>
<evidence type="ECO:0000313" key="16">
    <source>
        <dbReference type="Proteomes" id="UP000324632"/>
    </source>
</evidence>
<sequence>MTALEGPAKAGVMADSSSAQDGCGVDQDGQPSPLAMLAATCTGLGSPAPGGENGANSNSATGVNADISMQLTGSSDRWEAVKDESGVLHLPGTGIVTSNGQYVLPLQSLQGLQNQSILLTSGTDASTGTVPNIQYQVIPQVHTADGQLGFSASMVEGASMAQDASGQIQILQDGTHTISVTAAGDIISNSQNLMTQSGQVHQIPQVSLGSSGFSGQGQVVTNMPLGLPGNITFVPINSVDLDSLGLSGAQAIATGVTADGQLIMTNQSMENSEGSEKAGRHQQTLNSNEMFVPTTSSASSQQASTIDGTGVLTQSTAGEQGDGSSYLSQGMVQLSGGQQVVQLQQMHLQSSDGQVSAQSHQTLQNIQLINPGTFLIQAQTVTPSGQIQWQTFQVQGVQNLQNLQLQTAPSQQITLAPVQTLSLGQGGTQVSLTSGHIPNLQSVTVNSVGQFQQSEDTDSTGDIQIKEEPDSEEWPLDSSSTLNANDLSHLRVRLVEEEMEGLSQEGKRLRRVACTCPNCKEGGGRGSNMGKKKQHVCHIVGCGKVYGKTSHLRAHLRWHSGERPFVCTWMFCGKRFTRSDELQRHRRTHTGEKKFVCSECSKRFMRSDHLAKHIKTHQNKKVGGGAVVASVGGTMSSDSIITAGGTTLILTNIQPGTMQGLATVNATVNTSGSQEQLGTAEIPLQLVSVSAGDAAE</sequence>
<evidence type="ECO:0000256" key="6">
    <source>
        <dbReference type="ARBA" id="ARBA00023015"/>
    </source>
</evidence>
<dbReference type="SMART" id="SM00355">
    <property type="entry name" value="ZnF_C2H2"/>
    <property type="match status" value="3"/>
</dbReference>
<keyword evidence="2" id="KW-0479">Metal-binding</keyword>
<proteinExistence type="inferred from homology"/>
<evidence type="ECO:0000256" key="12">
    <source>
        <dbReference type="PROSITE-ProRule" id="PRU00042"/>
    </source>
</evidence>
<evidence type="ECO:0000256" key="8">
    <source>
        <dbReference type="ARBA" id="ARBA00023159"/>
    </source>
</evidence>
<dbReference type="Proteomes" id="UP000324632">
    <property type="component" value="Chromosome 10"/>
</dbReference>
<organism evidence="15 16">
    <name type="scientific">Triplophysa tibetana</name>
    <dbReference type="NCBI Taxonomy" id="1572043"/>
    <lineage>
        <taxon>Eukaryota</taxon>
        <taxon>Metazoa</taxon>
        <taxon>Chordata</taxon>
        <taxon>Craniata</taxon>
        <taxon>Vertebrata</taxon>
        <taxon>Euteleostomi</taxon>
        <taxon>Actinopterygii</taxon>
        <taxon>Neopterygii</taxon>
        <taxon>Teleostei</taxon>
        <taxon>Ostariophysi</taxon>
        <taxon>Cypriniformes</taxon>
        <taxon>Nemacheilidae</taxon>
        <taxon>Triplophysa</taxon>
    </lineage>
</organism>
<dbReference type="PROSITE" id="PS50157">
    <property type="entry name" value="ZINC_FINGER_C2H2_2"/>
    <property type="match status" value="3"/>
</dbReference>
<keyword evidence="8" id="KW-0010">Activator</keyword>
<dbReference type="Pfam" id="PF00096">
    <property type="entry name" value="zf-C2H2"/>
    <property type="match status" value="3"/>
</dbReference>
<feature type="region of interest" description="Disordered" evidence="13">
    <location>
        <begin position="451"/>
        <end position="482"/>
    </location>
</feature>
<keyword evidence="9" id="KW-0804">Transcription</keyword>
<feature type="domain" description="C2H2-type" evidence="14">
    <location>
        <begin position="535"/>
        <end position="564"/>
    </location>
</feature>
<dbReference type="SUPFAM" id="SSF57667">
    <property type="entry name" value="beta-beta-alpha zinc fingers"/>
    <property type="match status" value="2"/>
</dbReference>
<dbReference type="FunFam" id="3.30.160.60:FF:000014">
    <property type="entry name" value="Transcription factor Sp3"/>
    <property type="match status" value="1"/>
</dbReference>
<dbReference type="FunFam" id="3.30.160.60:FF:000061">
    <property type="entry name" value="Transcription factor Sp3"/>
    <property type="match status" value="1"/>
</dbReference>
<feature type="domain" description="C2H2-type" evidence="14">
    <location>
        <begin position="595"/>
        <end position="622"/>
    </location>
</feature>
<evidence type="ECO:0000256" key="4">
    <source>
        <dbReference type="ARBA" id="ARBA00022771"/>
    </source>
</evidence>
<feature type="domain" description="C2H2-type" evidence="14">
    <location>
        <begin position="565"/>
        <end position="594"/>
    </location>
</feature>
<dbReference type="GO" id="GO:0005634">
    <property type="term" value="C:nucleus"/>
    <property type="evidence" value="ECO:0007669"/>
    <property type="project" value="UniProtKB-SubCell"/>
</dbReference>
<evidence type="ECO:0000256" key="2">
    <source>
        <dbReference type="ARBA" id="ARBA00022723"/>
    </source>
</evidence>
<comment type="caution">
    <text evidence="15">The sequence shown here is derived from an EMBL/GenBank/DDBJ whole genome shotgun (WGS) entry which is preliminary data.</text>
</comment>
<reference evidence="15 16" key="1">
    <citation type="journal article" date="2019" name="Mol. Ecol. Resour.">
        <title>Chromosome-level genome assembly of Triplophysa tibetana, a fish adapted to the harsh high-altitude environment of the Tibetan Plateau.</title>
        <authorList>
            <person name="Yang X."/>
            <person name="Liu H."/>
            <person name="Ma Z."/>
            <person name="Zou Y."/>
            <person name="Zou M."/>
            <person name="Mao Y."/>
            <person name="Li X."/>
            <person name="Wang H."/>
            <person name="Chen T."/>
            <person name="Wang W."/>
            <person name="Yang R."/>
        </authorList>
    </citation>
    <scope>NUCLEOTIDE SEQUENCE [LARGE SCALE GENOMIC DNA]</scope>
    <source>
        <strain evidence="15">TTIB1903HZAU</strain>
        <tissue evidence="15">Muscle</tissue>
    </source>
</reference>